<accession>A0A8J8YB58</accession>
<reference evidence="2" key="1">
    <citation type="journal article" date="2005" name="PLoS Biol.">
        <title>The genomes of Oryza sativa: a history of duplications.</title>
        <authorList>
            <person name="Yu J."/>
            <person name="Wang J."/>
            <person name="Lin W."/>
            <person name="Li S."/>
            <person name="Li H."/>
            <person name="Zhou J."/>
            <person name="Ni P."/>
            <person name="Dong W."/>
            <person name="Hu S."/>
            <person name="Zeng C."/>
            <person name="Zhang J."/>
            <person name="Zhang Y."/>
            <person name="Li R."/>
            <person name="Xu Z."/>
            <person name="Li S."/>
            <person name="Li X."/>
            <person name="Zheng H."/>
            <person name="Cong L."/>
            <person name="Lin L."/>
            <person name="Yin J."/>
            <person name="Geng J."/>
            <person name="Li G."/>
            <person name="Shi J."/>
            <person name="Liu J."/>
            <person name="Lv H."/>
            <person name="Li J."/>
            <person name="Wang J."/>
            <person name="Deng Y."/>
            <person name="Ran L."/>
            <person name="Shi X."/>
            <person name="Wang X."/>
            <person name="Wu Q."/>
            <person name="Li C."/>
            <person name="Ren X."/>
            <person name="Wang J."/>
            <person name="Wang X."/>
            <person name="Li D."/>
            <person name="Liu D."/>
            <person name="Zhang X."/>
            <person name="Ji Z."/>
            <person name="Zhao W."/>
            <person name="Sun Y."/>
            <person name="Zhang Z."/>
            <person name="Bao J."/>
            <person name="Han Y."/>
            <person name="Dong L."/>
            <person name="Ji J."/>
            <person name="Chen P."/>
            <person name="Wu S."/>
            <person name="Liu J."/>
            <person name="Xiao Y."/>
            <person name="Bu D."/>
            <person name="Tan J."/>
            <person name="Yang L."/>
            <person name="Ye C."/>
            <person name="Zhang J."/>
            <person name="Xu J."/>
            <person name="Zhou Y."/>
            <person name="Yu Y."/>
            <person name="Zhang B."/>
            <person name="Zhuang S."/>
            <person name="Wei H."/>
            <person name="Liu B."/>
            <person name="Lei M."/>
            <person name="Yu H."/>
            <person name="Li Y."/>
            <person name="Xu H."/>
            <person name="Wei S."/>
            <person name="He X."/>
            <person name="Fang L."/>
            <person name="Zhang Z."/>
            <person name="Zhang Y."/>
            <person name="Huang X."/>
            <person name="Su Z."/>
            <person name="Tong W."/>
            <person name="Li J."/>
            <person name="Tong Z."/>
            <person name="Li S."/>
            <person name="Ye J."/>
            <person name="Wang L."/>
            <person name="Fang L."/>
            <person name="Lei T."/>
            <person name="Chen C."/>
            <person name="Chen H."/>
            <person name="Xu Z."/>
            <person name="Li H."/>
            <person name="Huang H."/>
            <person name="Zhang F."/>
            <person name="Xu H."/>
            <person name="Li N."/>
            <person name="Zhao C."/>
            <person name="Li S."/>
            <person name="Dong L."/>
            <person name="Huang Y."/>
            <person name="Li L."/>
            <person name="Xi Y."/>
            <person name="Qi Q."/>
            <person name="Li W."/>
            <person name="Zhang B."/>
            <person name="Hu W."/>
            <person name="Zhang Y."/>
            <person name="Tian X."/>
            <person name="Jiao Y."/>
            <person name="Liang X."/>
            <person name="Jin J."/>
            <person name="Gao L."/>
            <person name="Zheng W."/>
            <person name="Hao B."/>
            <person name="Liu S."/>
            <person name="Wang W."/>
            <person name="Yuan L."/>
            <person name="Cao M."/>
            <person name="McDermott J."/>
            <person name="Samudrala R."/>
            <person name="Wang J."/>
            <person name="Wong G.K."/>
            <person name="Yang H."/>
        </authorList>
    </citation>
    <scope>NUCLEOTIDE SEQUENCE [LARGE SCALE GENOMIC DNA]</scope>
</reference>
<organism evidence="2">
    <name type="scientific">Oryza sativa subsp. japonica</name>
    <name type="common">Rice</name>
    <dbReference type="NCBI Taxonomy" id="39947"/>
    <lineage>
        <taxon>Eukaryota</taxon>
        <taxon>Viridiplantae</taxon>
        <taxon>Streptophyta</taxon>
        <taxon>Embryophyta</taxon>
        <taxon>Tracheophyta</taxon>
        <taxon>Spermatophyta</taxon>
        <taxon>Magnoliopsida</taxon>
        <taxon>Liliopsida</taxon>
        <taxon>Poales</taxon>
        <taxon>Poaceae</taxon>
        <taxon>BOP clade</taxon>
        <taxon>Oryzoideae</taxon>
        <taxon>Oryzeae</taxon>
        <taxon>Oryzinae</taxon>
        <taxon>Oryza</taxon>
        <taxon>Oryza sativa</taxon>
    </lineage>
</organism>
<evidence type="ECO:0000256" key="1">
    <source>
        <dbReference type="SAM" id="MobiDB-lite"/>
    </source>
</evidence>
<dbReference type="Proteomes" id="UP000007752">
    <property type="component" value="Chromosome 12"/>
</dbReference>
<protein>
    <submittedName>
        <fullName evidence="2">Uncharacterized protein</fullName>
    </submittedName>
</protein>
<name>A0A8J8YB58_ORYSJ</name>
<sequence length="56" mass="6247">MADEPMTITDHAVDAEGIVKRNQSAMRMRGINMGHENERYPGSRSEALDATLIEDD</sequence>
<proteinExistence type="predicted"/>
<gene>
    <name evidence="2" type="ORF">OsJ_36112</name>
</gene>
<feature type="region of interest" description="Disordered" evidence="1">
    <location>
        <begin position="33"/>
        <end position="56"/>
    </location>
</feature>
<dbReference type="EMBL" id="CM000149">
    <property type="protein sequence ID" value="EAZ20506.1"/>
    <property type="molecule type" value="Genomic_DNA"/>
</dbReference>
<dbReference type="AlphaFoldDB" id="A0A8J8YB58"/>
<reference evidence="2" key="2">
    <citation type="submission" date="2008-12" db="EMBL/GenBank/DDBJ databases">
        <title>Improved gene annotation of the rice (Oryza sativa) genomes.</title>
        <authorList>
            <person name="Wang J."/>
            <person name="Li R."/>
            <person name="Fan W."/>
            <person name="Huang Q."/>
            <person name="Zhang J."/>
            <person name="Zhou Y."/>
            <person name="Hu Y."/>
            <person name="Zi S."/>
            <person name="Li J."/>
            <person name="Ni P."/>
            <person name="Zheng H."/>
            <person name="Zhang Y."/>
            <person name="Zhao M."/>
            <person name="Hao Q."/>
            <person name="McDermott J."/>
            <person name="Samudrala R."/>
            <person name="Kristiansen K."/>
            <person name="Wong G.K.-S."/>
        </authorList>
    </citation>
    <scope>NUCLEOTIDE SEQUENCE</scope>
</reference>
<evidence type="ECO:0000313" key="2">
    <source>
        <dbReference type="EMBL" id="EAZ20506.1"/>
    </source>
</evidence>